<evidence type="ECO:0000313" key="3">
    <source>
        <dbReference type="Proteomes" id="UP000034022"/>
    </source>
</evidence>
<accession>A0A0G0JTF2</accession>
<organism evidence="2 3">
    <name type="scientific">Candidatus Falkowbacteria bacterium GW2011_GWE1_38_31</name>
    <dbReference type="NCBI Taxonomy" id="1618638"/>
    <lineage>
        <taxon>Bacteria</taxon>
        <taxon>Candidatus Falkowiibacteriota</taxon>
    </lineage>
</organism>
<protein>
    <recommendedName>
        <fullName evidence="4">AtpZ/AtpI family protein</fullName>
    </recommendedName>
</protein>
<comment type="caution">
    <text evidence="2">The sequence shown here is derived from an EMBL/GenBank/DDBJ whole genome shotgun (WGS) entry which is preliminary data.</text>
</comment>
<keyword evidence="1" id="KW-0472">Membrane</keyword>
<feature type="transmembrane region" description="Helical" evidence="1">
    <location>
        <begin position="7"/>
        <end position="25"/>
    </location>
</feature>
<feature type="transmembrane region" description="Helical" evidence="1">
    <location>
        <begin position="31"/>
        <end position="53"/>
    </location>
</feature>
<gene>
    <name evidence="2" type="ORF">US91_C0003G0093</name>
</gene>
<dbReference type="Proteomes" id="UP000034022">
    <property type="component" value="Unassembled WGS sequence"/>
</dbReference>
<evidence type="ECO:0008006" key="4">
    <source>
        <dbReference type="Google" id="ProtNLM"/>
    </source>
</evidence>
<keyword evidence="1" id="KW-1133">Transmembrane helix</keyword>
<keyword evidence="1" id="KW-0812">Transmembrane</keyword>
<name>A0A0G0JTF2_9BACT</name>
<evidence type="ECO:0000313" key="2">
    <source>
        <dbReference type="EMBL" id="KKQ70763.1"/>
    </source>
</evidence>
<evidence type="ECO:0000256" key="1">
    <source>
        <dbReference type="SAM" id="Phobius"/>
    </source>
</evidence>
<dbReference type="Pfam" id="PF09527">
    <property type="entry name" value="ATPase_gene1"/>
    <property type="match status" value="1"/>
</dbReference>
<sequence>MSLFVRLSAWVAFPVIIATFIGQWLDKKYDSAPFGLLGVVGVAFVFSMIGLVYEASKEYGKFNKKNDSRKEDVCTDKQLAPHDILK</sequence>
<dbReference type="AlphaFoldDB" id="A0A0G0JTF2"/>
<dbReference type="EMBL" id="LBUU01000003">
    <property type="protein sequence ID" value="KKQ70763.1"/>
    <property type="molecule type" value="Genomic_DNA"/>
</dbReference>
<dbReference type="InterPro" id="IPR032820">
    <property type="entry name" value="ATPase_put"/>
</dbReference>
<proteinExistence type="predicted"/>
<reference evidence="2 3" key="1">
    <citation type="journal article" date="2015" name="Nature">
        <title>rRNA introns, odd ribosomes, and small enigmatic genomes across a large radiation of phyla.</title>
        <authorList>
            <person name="Brown C.T."/>
            <person name="Hug L.A."/>
            <person name="Thomas B.C."/>
            <person name="Sharon I."/>
            <person name="Castelle C.J."/>
            <person name="Singh A."/>
            <person name="Wilkins M.J."/>
            <person name="Williams K.H."/>
            <person name="Banfield J.F."/>
        </authorList>
    </citation>
    <scope>NUCLEOTIDE SEQUENCE [LARGE SCALE GENOMIC DNA]</scope>
</reference>